<dbReference type="RefSeq" id="WP_176788072.1">
    <property type="nucleotide sequence ID" value="NZ_JABXWR010000001.1"/>
</dbReference>
<feature type="compositionally biased region" description="Low complexity" evidence="1">
    <location>
        <begin position="66"/>
        <end position="75"/>
    </location>
</feature>
<dbReference type="AlphaFoldDB" id="A0A7K4HN85"/>
<dbReference type="EMBL" id="JABXWR010000001">
    <property type="protein sequence ID" value="NVO66370.1"/>
    <property type="molecule type" value="Genomic_DNA"/>
</dbReference>
<evidence type="ECO:0000313" key="3">
    <source>
        <dbReference type="Proteomes" id="UP000570823"/>
    </source>
</evidence>
<name>A0A7K4HN85_9EURY</name>
<feature type="region of interest" description="Disordered" evidence="1">
    <location>
        <begin position="233"/>
        <end position="258"/>
    </location>
</feature>
<evidence type="ECO:0008006" key="4">
    <source>
        <dbReference type="Google" id="ProtNLM"/>
    </source>
</evidence>
<evidence type="ECO:0000256" key="1">
    <source>
        <dbReference type="SAM" id="MobiDB-lite"/>
    </source>
</evidence>
<evidence type="ECO:0000313" key="2">
    <source>
        <dbReference type="EMBL" id="NVO66370.1"/>
    </source>
</evidence>
<feature type="region of interest" description="Disordered" evidence="1">
    <location>
        <begin position="1"/>
        <end position="23"/>
    </location>
</feature>
<gene>
    <name evidence="2" type="ORF">HWN36_03355</name>
</gene>
<keyword evidence="3" id="KW-1185">Reference proteome</keyword>
<feature type="region of interest" description="Disordered" evidence="1">
    <location>
        <begin position="57"/>
        <end position="105"/>
    </location>
</feature>
<accession>A0A7K4HN85</accession>
<comment type="caution">
    <text evidence="2">The sequence shown here is derived from an EMBL/GenBank/DDBJ whole genome shotgun (WGS) entry which is preliminary data.</text>
</comment>
<protein>
    <recommendedName>
        <fullName evidence="4">Archaeal flagella protein FlaD/E domain-containing protein</fullName>
    </recommendedName>
</protein>
<dbReference type="Proteomes" id="UP000570823">
    <property type="component" value="Unassembled WGS sequence"/>
</dbReference>
<organism evidence="2 3">
    <name type="scientific">Methanofollis tationis</name>
    <dbReference type="NCBI Taxonomy" id="81417"/>
    <lineage>
        <taxon>Archaea</taxon>
        <taxon>Methanobacteriati</taxon>
        <taxon>Methanobacteriota</taxon>
        <taxon>Stenosarchaea group</taxon>
        <taxon>Methanomicrobia</taxon>
        <taxon>Methanomicrobiales</taxon>
        <taxon>Methanomicrobiaceae</taxon>
        <taxon>Methanofollis</taxon>
    </lineage>
</organism>
<reference evidence="2 3" key="1">
    <citation type="submission" date="2020-06" db="EMBL/GenBank/DDBJ databases">
        <title>Methanofollis fontis sp. nov., a methanogen isolated from marine sediments near a cold seep at Four-Way Closure Ridge offshore southwestern Taiwan.</title>
        <authorList>
            <person name="Chen S.-C."/>
            <person name="Teng N.-H."/>
            <person name="Lin Y.-S."/>
            <person name="Lai M.-C."/>
            <person name="Chen H.-H."/>
            <person name="Wang C.-C."/>
        </authorList>
    </citation>
    <scope>NUCLEOTIDE SEQUENCE [LARGE SCALE GENOMIC DNA]</scope>
    <source>
        <strain evidence="2 3">DSM 2702</strain>
    </source>
</reference>
<sequence>MSVNQSQVDQILGAASADDPEAKLENLEREVDVLKASVKKLLIDIRERMNEMENPFTLGVQGGFRPAPVEEAPASPEEEKIEEPAALTQPAAKTPAPLPQPQQGIPADLLAGLQAQIAAADALVPKAPAKAEKLRLQKVHNLFEWTGKAVKKYGFDRLEMMLDSYATMGYLERDEVAQVREIARLMPASLGEADEMKAEDFVSELYVLNRILDPTDTSLDRDMIAVLMDNKRAKGTPAKEGRKEREPGEDWLESLERI</sequence>
<dbReference type="OrthoDB" id="142358at2157"/>
<proteinExistence type="predicted"/>